<sequence>MSSFEKCLFISFAHFLMGLFRFHVIDPDNLENMELLYELYDSARNILNMMNVKDYSNDEDKTCLYYTQKCDENYRKAMDKCLNGNADFYKALKDFKINYIAIEKEKQDLKDCKSSPYFYLPEYDPVLERKQKKIMLIQNTTTSLMVLLIIPLLYKFTPFGSFLRGKIKMVKDKWVSQDKNGDELLSLSTYIEDNNSHNEEYNISYYSEIN</sequence>
<name>A0A1A9AFX9_PLAOA</name>
<evidence type="ECO:0000256" key="1">
    <source>
        <dbReference type="SAM" id="Phobius"/>
    </source>
</evidence>
<protein>
    <submittedName>
        <fullName evidence="2">PIR Superfamily Protein</fullName>
    </submittedName>
</protein>
<dbReference type="Proteomes" id="UP000078550">
    <property type="component" value="Unassembled WGS sequence"/>
</dbReference>
<organism evidence="2 3">
    <name type="scientific">Plasmodium ovale wallikeri</name>
    <dbReference type="NCBI Taxonomy" id="864142"/>
    <lineage>
        <taxon>Eukaryota</taxon>
        <taxon>Sar</taxon>
        <taxon>Alveolata</taxon>
        <taxon>Apicomplexa</taxon>
        <taxon>Aconoidasida</taxon>
        <taxon>Haemosporida</taxon>
        <taxon>Plasmodiidae</taxon>
        <taxon>Plasmodium</taxon>
        <taxon>Plasmodium (Plasmodium)</taxon>
    </lineage>
</organism>
<proteinExistence type="predicted"/>
<keyword evidence="1" id="KW-0472">Membrane</keyword>
<evidence type="ECO:0000313" key="2">
    <source>
        <dbReference type="EMBL" id="SBT55463.1"/>
    </source>
</evidence>
<evidence type="ECO:0000313" key="3">
    <source>
        <dbReference type="Proteomes" id="UP000078550"/>
    </source>
</evidence>
<feature type="transmembrane region" description="Helical" evidence="1">
    <location>
        <begin position="134"/>
        <end position="154"/>
    </location>
</feature>
<keyword evidence="1" id="KW-0812">Transmembrane</keyword>
<keyword evidence="1" id="KW-1133">Transmembrane helix</keyword>
<gene>
    <name evidence="2" type="ORF">POVWA2_068000</name>
</gene>
<dbReference type="EMBL" id="FLRE01000884">
    <property type="protein sequence ID" value="SBT55463.1"/>
    <property type="molecule type" value="Genomic_DNA"/>
</dbReference>
<reference evidence="3" key="1">
    <citation type="submission" date="2016-05" db="EMBL/GenBank/DDBJ databases">
        <authorList>
            <person name="Naeem Raeece"/>
        </authorList>
    </citation>
    <scope>NUCLEOTIDE SEQUENCE [LARGE SCALE GENOMIC DNA]</scope>
</reference>
<dbReference type="AlphaFoldDB" id="A0A1A9AFX9"/>
<accession>A0A1A9AFX9</accession>